<sequence>MVAEKFGFQKPTKVIMDYKISKNEFQMTVIGTIDNSNRPTLFETIINPSESNIHIPIDFYQQWERELNRLNYGWIVWNDTSVPVHFQFKDTDKVMFGNDVCYTFGLERPTKVRLEYTVTNNQFSLTFIESFDDQSHASTEVFEEGLTDDESDEGTIILDNVEEVEDADEPQNDVINPNNQQAVDADEEPIEWNKIVTTSMAKLSKNQVLHFPNALSRGVLSQATFVDLISEDIDFHYRCPIHTSTRSQNMGAFIGDDWIQMDSSDNSDIKIDELEAEYGKFLDEIAKTYDNYDGQGSSINDENISHTENNINQCTDNVYIQVFGAYTVSGQLTESYVFELTLCDLNNATKTQFTLPSEFSDYVRRYNFQKLILNVPNKDISIVHLKYPNNPSENVKIARGWKNFCFDKNIKLGDRISFEFKHISLNVCQFSII</sequence>
<evidence type="ECO:0000313" key="2">
    <source>
        <dbReference type="Proteomes" id="UP001177021"/>
    </source>
</evidence>
<protein>
    <submittedName>
        <fullName evidence="1">Uncharacterized protein</fullName>
    </submittedName>
</protein>
<dbReference type="EMBL" id="CASHSV030000044">
    <property type="protein sequence ID" value="CAJ2644636.1"/>
    <property type="molecule type" value="Genomic_DNA"/>
</dbReference>
<comment type="caution">
    <text evidence="1">The sequence shown here is derived from an EMBL/GenBank/DDBJ whole genome shotgun (WGS) entry which is preliminary data.</text>
</comment>
<dbReference type="Proteomes" id="UP001177021">
    <property type="component" value="Unassembled WGS sequence"/>
</dbReference>
<gene>
    <name evidence="1" type="ORF">MILVUS5_LOCUS13614</name>
</gene>
<name>A0ACB0JK05_TRIPR</name>
<accession>A0ACB0JK05</accession>
<keyword evidence="2" id="KW-1185">Reference proteome</keyword>
<evidence type="ECO:0000313" key="1">
    <source>
        <dbReference type="EMBL" id="CAJ2644636.1"/>
    </source>
</evidence>
<reference evidence="1" key="1">
    <citation type="submission" date="2023-10" db="EMBL/GenBank/DDBJ databases">
        <authorList>
            <person name="Rodriguez Cubillos JULIANA M."/>
            <person name="De Vega J."/>
        </authorList>
    </citation>
    <scope>NUCLEOTIDE SEQUENCE</scope>
</reference>
<proteinExistence type="predicted"/>
<organism evidence="1 2">
    <name type="scientific">Trifolium pratense</name>
    <name type="common">Red clover</name>
    <dbReference type="NCBI Taxonomy" id="57577"/>
    <lineage>
        <taxon>Eukaryota</taxon>
        <taxon>Viridiplantae</taxon>
        <taxon>Streptophyta</taxon>
        <taxon>Embryophyta</taxon>
        <taxon>Tracheophyta</taxon>
        <taxon>Spermatophyta</taxon>
        <taxon>Magnoliopsida</taxon>
        <taxon>eudicotyledons</taxon>
        <taxon>Gunneridae</taxon>
        <taxon>Pentapetalae</taxon>
        <taxon>rosids</taxon>
        <taxon>fabids</taxon>
        <taxon>Fabales</taxon>
        <taxon>Fabaceae</taxon>
        <taxon>Papilionoideae</taxon>
        <taxon>50 kb inversion clade</taxon>
        <taxon>NPAAA clade</taxon>
        <taxon>Hologalegina</taxon>
        <taxon>IRL clade</taxon>
        <taxon>Trifolieae</taxon>
        <taxon>Trifolium</taxon>
    </lineage>
</organism>